<dbReference type="InterPro" id="IPR036291">
    <property type="entry name" value="NAD(P)-bd_dom_sf"/>
</dbReference>
<dbReference type="SUPFAM" id="SSF48179">
    <property type="entry name" value="6-phosphogluconate dehydrogenase C-terminal domain-like"/>
    <property type="match status" value="1"/>
</dbReference>
<dbReference type="SUPFAM" id="SSF51735">
    <property type="entry name" value="NAD(P)-binding Rossmann-fold domains"/>
    <property type="match status" value="1"/>
</dbReference>
<feature type="domain" description="DUF2520" evidence="1">
    <location>
        <begin position="131"/>
        <end position="252"/>
    </location>
</feature>
<dbReference type="PANTHER" id="PTHR40459">
    <property type="entry name" value="CONSERVED HYPOTHETICAL ALANINE AND LEUCINE RICH PROTEIN"/>
    <property type="match status" value="1"/>
</dbReference>
<organism evidence="2 3">
    <name type="scientific">Luteibaculum oceani</name>
    <dbReference type="NCBI Taxonomy" id="1294296"/>
    <lineage>
        <taxon>Bacteria</taxon>
        <taxon>Pseudomonadati</taxon>
        <taxon>Bacteroidota</taxon>
        <taxon>Flavobacteriia</taxon>
        <taxon>Flavobacteriales</taxon>
        <taxon>Luteibaculaceae</taxon>
        <taxon>Luteibaculum</taxon>
    </lineage>
</organism>
<dbReference type="InterPro" id="IPR018931">
    <property type="entry name" value="DUF2520"/>
</dbReference>
<dbReference type="Proteomes" id="UP000321168">
    <property type="component" value="Unassembled WGS sequence"/>
</dbReference>
<sequence>MPMPTKDFDKIHIVGSGNVGLQCGYFFKNQGYATKWYGRSLRDIEFQDTVVSTIALENLNAGISDLIILCVNDDSIPAVSKFIGETKALVVHCSGTVGIDALIQRRKGALYFFQSISKGEQIAFVNVPVYLEAALKDDELLLCDWAKKNFSLIKVLSSNNRLKLHLAGVLINNFGNQLLALTSEIFEGSDLELSDIAPLYNRTLAKAMELGPSSSQTGPAKRGDHNTLEKHLKLLEDYHPDWSEIYKRFSNRIKDSN</sequence>
<dbReference type="Gene3D" id="3.40.50.720">
    <property type="entry name" value="NAD(P)-binding Rossmann-like Domain"/>
    <property type="match status" value="1"/>
</dbReference>
<dbReference type="InterPro" id="IPR037108">
    <property type="entry name" value="TM1727-like_C_sf"/>
</dbReference>
<accession>A0A5C6UWL5</accession>
<evidence type="ECO:0000259" key="1">
    <source>
        <dbReference type="Pfam" id="PF10728"/>
    </source>
</evidence>
<proteinExistence type="predicted"/>
<dbReference type="PANTHER" id="PTHR40459:SF1">
    <property type="entry name" value="CONSERVED HYPOTHETICAL ALANINE AND LEUCINE RICH PROTEIN"/>
    <property type="match status" value="1"/>
</dbReference>
<dbReference type="AlphaFoldDB" id="A0A5C6UWL5"/>
<evidence type="ECO:0000313" key="3">
    <source>
        <dbReference type="Proteomes" id="UP000321168"/>
    </source>
</evidence>
<evidence type="ECO:0000313" key="2">
    <source>
        <dbReference type="EMBL" id="TXC77054.1"/>
    </source>
</evidence>
<dbReference type="OrthoDB" id="9810755at2"/>
<protein>
    <submittedName>
        <fullName evidence="2">DUF2520 domain-containing protein</fullName>
    </submittedName>
</protein>
<dbReference type="Pfam" id="PF10728">
    <property type="entry name" value="DUF2520"/>
    <property type="match status" value="1"/>
</dbReference>
<dbReference type="Gene3D" id="1.10.1040.20">
    <property type="entry name" value="ProC-like, C-terminal domain"/>
    <property type="match status" value="1"/>
</dbReference>
<gene>
    <name evidence="2" type="ORF">FRX97_09315</name>
</gene>
<dbReference type="EMBL" id="VORB01000008">
    <property type="protein sequence ID" value="TXC77054.1"/>
    <property type="molecule type" value="Genomic_DNA"/>
</dbReference>
<dbReference type="InterPro" id="IPR008927">
    <property type="entry name" value="6-PGluconate_DH-like_C_sf"/>
</dbReference>
<keyword evidence="3" id="KW-1185">Reference proteome</keyword>
<reference evidence="2 3" key="1">
    <citation type="submission" date="2019-08" db="EMBL/GenBank/DDBJ databases">
        <title>Genome of Luteibaculum oceani JCM 18817.</title>
        <authorList>
            <person name="Bowman J.P."/>
        </authorList>
    </citation>
    <scope>NUCLEOTIDE SEQUENCE [LARGE SCALE GENOMIC DNA]</scope>
    <source>
        <strain evidence="2 3">JCM 18817</strain>
    </source>
</reference>
<comment type="caution">
    <text evidence="2">The sequence shown here is derived from an EMBL/GenBank/DDBJ whole genome shotgun (WGS) entry which is preliminary data.</text>
</comment>
<name>A0A5C6UWL5_9FLAO</name>